<dbReference type="KEGG" id="bsed:DN745_11980"/>
<gene>
    <name evidence="1" type="ORF">DN745_11980</name>
</gene>
<evidence type="ECO:0000313" key="2">
    <source>
        <dbReference type="Proteomes" id="UP000249799"/>
    </source>
</evidence>
<dbReference type="EMBL" id="CP030032">
    <property type="protein sequence ID" value="AWV90018.1"/>
    <property type="molecule type" value="Genomic_DNA"/>
</dbReference>
<evidence type="ECO:0000313" key="1">
    <source>
        <dbReference type="EMBL" id="AWV90018.1"/>
    </source>
</evidence>
<dbReference type="Proteomes" id="UP000249799">
    <property type="component" value="Chromosome"/>
</dbReference>
<proteinExistence type="predicted"/>
<dbReference type="OrthoDB" id="173976at2"/>
<reference evidence="1 2" key="1">
    <citation type="submission" date="2018-06" db="EMBL/GenBank/DDBJ databases">
        <title>Lujinxingia sediminis gen. nov. sp. nov., a new facultative anaerobic member of the class Deltaproteobacteria, and proposal of Lujinxingaceae fam. nov.</title>
        <authorList>
            <person name="Guo L.-Y."/>
            <person name="Li C.-M."/>
            <person name="Wang S."/>
            <person name="Du Z.-J."/>
        </authorList>
    </citation>
    <scope>NUCLEOTIDE SEQUENCE [LARGE SCALE GENOMIC DNA]</scope>
    <source>
        <strain evidence="1 2">FA350</strain>
    </source>
</reference>
<accession>A0A2Z4FMW6</accession>
<sequence>MSNKSGRSSDIISLPQSGSALGDIGESFSPDIFTGSGNFSVPISVPGERNGFQHFLVAVELVWEDRADAEGESIDSFSSYRQGFEVIDQISKGKLTTEYAYHRRRA</sequence>
<keyword evidence="2" id="KW-1185">Reference proteome</keyword>
<name>A0A2Z4FMW6_9DELT</name>
<organism evidence="1 2">
    <name type="scientific">Bradymonas sediminis</name>
    <dbReference type="NCBI Taxonomy" id="1548548"/>
    <lineage>
        <taxon>Bacteria</taxon>
        <taxon>Deltaproteobacteria</taxon>
        <taxon>Bradymonadales</taxon>
        <taxon>Bradymonadaceae</taxon>
        <taxon>Bradymonas</taxon>
    </lineage>
</organism>
<dbReference type="RefSeq" id="WP_111335153.1">
    <property type="nucleotide sequence ID" value="NZ_CP030032.1"/>
</dbReference>
<dbReference type="AlphaFoldDB" id="A0A2Z4FMW6"/>
<protein>
    <submittedName>
        <fullName evidence="1">Uncharacterized protein</fullName>
    </submittedName>
</protein>